<feature type="compositionally biased region" description="Low complexity" evidence="1">
    <location>
        <begin position="524"/>
        <end position="557"/>
    </location>
</feature>
<dbReference type="InterPro" id="IPR000198">
    <property type="entry name" value="RhoGAP_dom"/>
</dbReference>
<dbReference type="GO" id="GO:0007165">
    <property type="term" value="P:signal transduction"/>
    <property type="evidence" value="ECO:0007669"/>
    <property type="project" value="InterPro"/>
</dbReference>
<dbReference type="Proteomes" id="UP000095085">
    <property type="component" value="Unassembled WGS sequence"/>
</dbReference>
<feature type="compositionally biased region" description="Basic and acidic residues" evidence="1">
    <location>
        <begin position="490"/>
        <end position="501"/>
    </location>
</feature>
<dbReference type="OrthoDB" id="410651at2759"/>
<evidence type="ECO:0000259" key="2">
    <source>
        <dbReference type="PROSITE" id="PS50238"/>
    </source>
</evidence>
<dbReference type="STRING" id="984485.A0A1E4RIR9"/>
<dbReference type="SMART" id="SM00324">
    <property type="entry name" value="RhoGAP"/>
    <property type="match status" value="1"/>
</dbReference>
<dbReference type="Gene3D" id="1.10.555.10">
    <property type="entry name" value="Rho GTPase activation protein"/>
    <property type="match status" value="1"/>
</dbReference>
<name>A0A1E4RIR9_9ASCO</name>
<protein>
    <recommendedName>
        <fullName evidence="2">Rho-GAP domain-containing protein</fullName>
    </recommendedName>
</protein>
<feature type="compositionally biased region" description="Polar residues" evidence="1">
    <location>
        <begin position="558"/>
        <end position="573"/>
    </location>
</feature>
<proteinExistence type="predicted"/>
<feature type="domain" description="Rho-GAP" evidence="2">
    <location>
        <begin position="193"/>
        <end position="381"/>
    </location>
</feature>
<dbReference type="InterPro" id="IPR008936">
    <property type="entry name" value="Rho_GTPase_activation_prot"/>
</dbReference>
<organism evidence="3 4">
    <name type="scientific">Hyphopichia burtonii NRRL Y-1933</name>
    <dbReference type="NCBI Taxonomy" id="984485"/>
    <lineage>
        <taxon>Eukaryota</taxon>
        <taxon>Fungi</taxon>
        <taxon>Dikarya</taxon>
        <taxon>Ascomycota</taxon>
        <taxon>Saccharomycotina</taxon>
        <taxon>Pichiomycetes</taxon>
        <taxon>Debaryomycetaceae</taxon>
        <taxon>Hyphopichia</taxon>
    </lineage>
</organism>
<dbReference type="EMBL" id="KV454541">
    <property type="protein sequence ID" value="ODV67130.1"/>
    <property type="molecule type" value="Genomic_DNA"/>
</dbReference>
<dbReference type="Pfam" id="PF13716">
    <property type="entry name" value="CRAL_TRIO_2"/>
    <property type="match status" value="1"/>
</dbReference>
<gene>
    <name evidence="3" type="ORF">HYPBUDRAFT_6423</name>
</gene>
<dbReference type="InterPro" id="IPR001251">
    <property type="entry name" value="CRAL-TRIO_dom"/>
</dbReference>
<dbReference type="CDD" id="cd00159">
    <property type="entry name" value="RhoGAP"/>
    <property type="match status" value="1"/>
</dbReference>
<dbReference type="SUPFAM" id="SSF48350">
    <property type="entry name" value="GTPase activation domain, GAP"/>
    <property type="match status" value="1"/>
</dbReference>
<evidence type="ECO:0000313" key="3">
    <source>
        <dbReference type="EMBL" id="ODV67130.1"/>
    </source>
</evidence>
<dbReference type="Pfam" id="PF00620">
    <property type="entry name" value="RhoGAP"/>
    <property type="match status" value="1"/>
</dbReference>
<dbReference type="PROSITE" id="PS50238">
    <property type="entry name" value="RHOGAP"/>
    <property type="match status" value="1"/>
</dbReference>
<accession>A0A1E4RIR9</accession>
<dbReference type="GeneID" id="30998124"/>
<feature type="compositionally biased region" description="Polar residues" evidence="1">
    <location>
        <begin position="503"/>
        <end position="516"/>
    </location>
</feature>
<feature type="region of interest" description="Disordered" evidence="1">
    <location>
        <begin position="459"/>
        <end position="573"/>
    </location>
</feature>
<sequence>MERIFYEADTKDAYTNLPIYVFDTSFLPSPDLINYDEFIPTLMNVLPKHPYVLVMLSCGLNKISWIWGIKFLKTFLSSDNKINNLDNLNKIITVHDSWFVKSITQILTNYNFTKKNLSSLNKAFESFNNFNLSDSFNQVSNNSSVLLSLPPNLVINCSTLSQLTFYIDIRRLKLSLNIYKHNLLLEPNITFTFPINYIINDTTKINQHLNPIFFHHFYQVFNIINLFGDKVELIFHKPGNKANTDILYQCIKRNQLIWINDWDLYCIATTFKKLLMDLPQPLISASIVSLPIKNNFENTLSSFNKLMSHYNKFEDNNYGMVLYQLLQLCSRIISNPSLTKHTSLSMSKCLSYCISQELISLQNKDRVLIITRIFKNYLDFWPQIQPLYQEKFPSIDQIIKGEELDQNKLDDSYDLSYDITMEEEEEEEEGSQSEEEVNKTFTPTTVLGNNNNLINQLQKQQKNQNITPLSSPNKTTPPTPRSNSPVTSKQNDRPTQHEKKPSLGNSTFQFPAQKSKLNPVKKPSVTSLNSAHSSSLSSVNSSSASVSTTSSSVSTSSQKNANGSNMGNNHLRTKSSFTFNQGQISHSSTPSLSVKKPVIRGRKVGELAKLYEERCQGIELLRSM</sequence>
<evidence type="ECO:0000313" key="4">
    <source>
        <dbReference type="Proteomes" id="UP000095085"/>
    </source>
</evidence>
<dbReference type="RefSeq" id="XP_020076197.1">
    <property type="nucleotide sequence ID" value="XM_020223575.1"/>
</dbReference>
<dbReference type="AlphaFoldDB" id="A0A1E4RIR9"/>
<keyword evidence="4" id="KW-1185">Reference proteome</keyword>
<reference evidence="4" key="1">
    <citation type="submission" date="2016-05" db="EMBL/GenBank/DDBJ databases">
        <title>Comparative genomics of biotechnologically important yeasts.</title>
        <authorList>
            <consortium name="DOE Joint Genome Institute"/>
            <person name="Riley R."/>
            <person name="Haridas S."/>
            <person name="Wolfe K.H."/>
            <person name="Lopes M.R."/>
            <person name="Hittinger C.T."/>
            <person name="Goker M."/>
            <person name="Salamov A."/>
            <person name="Wisecaver J."/>
            <person name="Long T.M."/>
            <person name="Aerts A.L."/>
            <person name="Barry K."/>
            <person name="Choi C."/>
            <person name="Clum A."/>
            <person name="Coughlan A.Y."/>
            <person name="Deshpande S."/>
            <person name="Douglass A.P."/>
            <person name="Hanson S.J."/>
            <person name="Klenk H.-P."/>
            <person name="Labutti K."/>
            <person name="Lapidus A."/>
            <person name="Lindquist E."/>
            <person name="Lipzen A."/>
            <person name="Meier-Kolthoff J.P."/>
            <person name="Ohm R.A."/>
            <person name="Otillar R.P."/>
            <person name="Pangilinan J."/>
            <person name="Peng Y."/>
            <person name="Rokas A."/>
            <person name="Rosa C.A."/>
            <person name="Scheuner C."/>
            <person name="Sibirny A.A."/>
            <person name="Slot J.C."/>
            <person name="Stielow J.B."/>
            <person name="Sun H."/>
            <person name="Kurtzman C.P."/>
            <person name="Blackwell M."/>
            <person name="Grigoriev I.V."/>
            <person name="Jeffries T.W."/>
        </authorList>
    </citation>
    <scope>NUCLEOTIDE SEQUENCE [LARGE SCALE GENOMIC DNA]</scope>
    <source>
        <strain evidence="4">NRRL Y-1933</strain>
    </source>
</reference>
<evidence type="ECO:0000256" key="1">
    <source>
        <dbReference type="SAM" id="MobiDB-lite"/>
    </source>
</evidence>